<evidence type="ECO:0000259" key="3">
    <source>
        <dbReference type="PROSITE" id="PS51186"/>
    </source>
</evidence>
<keyword evidence="2" id="KW-0012">Acyltransferase</keyword>
<dbReference type="PROSITE" id="PS51186">
    <property type="entry name" value="GNAT"/>
    <property type="match status" value="1"/>
</dbReference>
<dbReference type="RefSeq" id="WP_057787638.1">
    <property type="nucleotide sequence ID" value="NZ_JQCD01000024.1"/>
</dbReference>
<dbReference type="InterPro" id="IPR016181">
    <property type="entry name" value="Acyl_CoA_acyltransferase"/>
</dbReference>
<dbReference type="PANTHER" id="PTHR43877">
    <property type="entry name" value="AMINOALKYLPHOSPHONATE N-ACETYLTRANSFERASE-RELATED-RELATED"/>
    <property type="match status" value="1"/>
</dbReference>
<dbReference type="AlphaFoldDB" id="A0A0R2JQV2"/>
<evidence type="ECO:0000313" key="5">
    <source>
        <dbReference type="Proteomes" id="UP000051673"/>
    </source>
</evidence>
<dbReference type="Proteomes" id="UP000051673">
    <property type="component" value="Unassembled WGS sequence"/>
</dbReference>
<evidence type="ECO:0000256" key="2">
    <source>
        <dbReference type="ARBA" id="ARBA00023315"/>
    </source>
</evidence>
<reference evidence="4 5" key="1">
    <citation type="journal article" date="2015" name="Genome Announc.">
        <title>Expanding the biotechnology potential of lactobacilli through comparative genomics of 213 strains and associated genera.</title>
        <authorList>
            <person name="Sun Z."/>
            <person name="Harris H.M."/>
            <person name="McCann A."/>
            <person name="Guo C."/>
            <person name="Argimon S."/>
            <person name="Zhang W."/>
            <person name="Yang X."/>
            <person name="Jeffery I.B."/>
            <person name="Cooney J.C."/>
            <person name="Kagawa T.F."/>
            <person name="Liu W."/>
            <person name="Song Y."/>
            <person name="Salvetti E."/>
            <person name="Wrobel A."/>
            <person name="Rasinkangas P."/>
            <person name="Parkhill J."/>
            <person name="Rea M.C."/>
            <person name="O'Sullivan O."/>
            <person name="Ritari J."/>
            <person name="Douillard F.P."/>
            <person name="Paul Ross R."/>
            <person name="Yang R."/>
            <person name="Briner A.E."/>
            <person name="Felis G.E."/>
            <person name="de Vos W.M."/>
            <person name="Barrangou R."/>
            <person name="Klaenhammer T.R."/>
            <person name="Caufield P.W."/>
            <person name="Cui Y."/>
            <person name="Zhang H."/>
            <person name="O'Toole P.W."/>
        </authorList>
    </citation>
    <scope>NUCLEOTIDE SEQUENCE [LARGE SCALE GENOMIC DNA]</scope>
    <source>
        <strain evidence="4 5">DSM 20014</strain>
    </source>
</reference>
<keyword evidence="1 4" id="KW-0808">Transferase</keyword>
<comment type="caution">
    <text evidence="4">The sequence shown here is derived from an EMBL/GenBank/DDBJ whole genome shotgun (WGS) entry which is preliminary data.</text>
</comment>
<dbReference type="InterPro" id="IPR050832">
    <property type="entry name" value="Bact_Acetyltransf"/>
</dbReference>
<organism evidence="4 5">
    <name type="scientific">Weissella minor</name>
    <dbReference type="NCBI Taxonomy" id="1620"/>
    <lineage>
        <taxon>Bacteria</taxon>
        <taxon>Bacillati</taxon>
        <taxon>Bacillota</taxon>
        <taxon>Bacilli</taxon>
        <taxon>Lactobacillales</taxon>
        <taxon>Lactobacillaceae</taxon>
        <taxon>Weissella</taxon>
    </lineage>
</organism>
<sequence length="163" mass="18496">MPEKPTFRLFDPRDAENVAAIVAKTMRTSNAVDYSSDYIEADLARLTAAYFLEKAQATHFYVMELADQIIGTGAIGPYWDVAGEASLFSIFILPEYQHQGFGLLLIDTLEQDDYFKQAHRIEIPASITGRPFYEAMGYQIKGNQSEPDAEQLYRLEKFHTPET</sequence>
<dbReference type="CDD" id="cd04301">
    <property type="entry name" value="NAT_SF"/>
    <property type="match status" value="1"/>
</dbReference>
<dbReference type="Gene3D" id="3.40.630.30">
    <property type="match status" value="1"/>
</dbReference>
<dbReference type="PATRIC" id="fig|1620.3.peg.385"/>
<name>A0A0R2JQV2_9LACO</name>
<accession>A0A0R2JQV2</accession>
<dbReference type="STRING" id="1620.IV67_GL000380"/>
<proteinExistence type="predicted"/>
<dbReference type="SUPFAM" id="SSF55729">
    <property type="entry name" value="Acyl-CoA N-acyltransferases (Nat)"/>
    <property type="match status" value="1"/>
</dbReference>
<evidence type="ECO:0000256" key="1">
    <source>
        <dbReference type="ARBA" id="ARBA00022679"/>
    </source>
</evidence>
<dbReference type="InterPro" id="IPR000182">
    <property type="entry name" value="GNAT_dom"/>
</dbReference>
<gene>
    <name evidence="4" type="ORF">IV67_GL000380</name>
</gene>
<dbReference type="OrthoDB" id="9800797at2"/>
<keyword evidence="5" id="KW-1185">Reference proteome</keyword>
<dbReference type="GO" id="GO:0016747">
    <property type="term" value="F:acyltransferase activity, transferring groups other than amino-acyl groups"/>
    <property type="evidence" value="ECO:0007669"/>
    <property type="project" value="InterPro"/>
</dbReference>
<evidence type="ECO:0000313" key="4">
    <source>
        <dbReference type="EMBL" id="KRN76871.1"/>
    </source>
</evidence>
<dbReference type="Pfam" id="PF13508">
    <property type="entry name" value="Acetyltransf_7"/>
    <property type="match status" value="1"/>
</dbReference>
<dbReference type="EMBL" id="JQCD01000024">
    <property type="protein sequence ID" value="KRN76871.1"/>
    <property type="molecule type" value="Genomic_DNA"/>
</dbReference>
<feature type="domain" description="N-acetyltransferase" evidence="3">
    <location>
        <begin position="5"/>
        <end position="160"/>
    </location>
</feature>
<protein>
    <submittedName>
        <fullName evidence="4">Acetyltransferase, GNAT family protein</fullName>
    </submittedName>
</protein>